<dbReference type="RefSeq" id="WP_124737335.1">
    <property type="nucleotide sequence ID" value="NZ_CP034086.1"/>
</dbReference>
<evidence type="ECO:0000313" key="2">
    <source>
        <dbReference type="Proteomes" id="UP000273982"/>
    </source>
</evidence>
<gene>
    <name evidence="1" type="ORF">EHO51_01065</name>
</gene>
<organism evidence="1 2">
    <name type="scientific">Methylocystis rosea</name>
    <dbReference type="NCBI Taxonomy" id="173366"/>
    <lineage>
        <taxon>Bacteria</taxon>
        <taxon>Pseudomonadati</taxon>
        <taxon>Pseudomonadota</taxon>
        <taxon>Alphaproteobacteria</taxon>
        <taxon>Hyphomicrobiales</taxon>
        <taxon>Methylocystaceae</taxon>
        <taxon>Methylocystis</taxon>
    </lineage>
</organism>
<dbReference type="EMBL" id="CP034086">
    <property type="protein sequence ID" value="AZG75449.1"/>
    <property type="molecule type" value="Genomic_DNA"/>
</dbReference>
<reference evidence="1 2" key="1">
    <citation type="submission" date="2018-11" db="EMBL/GenBank/DDBJ databases">
        <title>Genome squencing of methanotrophic bacteria isolated from alkaline groundwater in Korea.</title>
        <authorList>
            <person name="Nguyen L.N."/>
        </authorList>
    </citation>
    <scope>NUCLEOTIDE SEQUENCE [LARGE SCALE GENOMIC DNA]</scope>
    <source>
        <strain evidence="1 2">GW6</strain>
    </source>
</reference>
<dbReference type="KEGG" id="mros:EHO51_01065"/>
<sequence length="152" mass="16491">MIVETFGLAFYRMSIDQRAMGAIVCIRAVFEIFWEDSMARSSDNPQNKRRGKKALGVMGVSLSLAGAACVDSSPADASTAPTTGRTRTIDLREQEVFDVGLNSFRLFDREEVPAVKTEQVAWWWGGCRGCRGCGCRGCRGCGCRGCGCRGCG</sequence>
<proteinExistence type="predicted"/>
<name>A0A3G8M0H8_9HYPH</name>
<dbReference type="Proteomes" id="UP000273982">
    <property type="component" value="Chromosome"/>
</dbReference>
<evidence type="ECO:0000313" key="1">
    <source>
        <dbReference type="EMBL" id="AZG75449.1"/>
    </source>
</evidence>
<accession>A0A3G8M0H8</accession>
<dbReference type="AlphaFoldDB" id="A0A3G8M0H8"/>
<protein>
    <submittedName>
        <fullName evidence="1">Uncharacterized protein</fullName>
    </submittedName>
</protein>